<dbReference type="InterPro" id="IPR051054">
    <property type="entry name" value="SorC_transcr_regulators"/>
</dbReference>
<dbReference type="EMBL" id="JACRSS010000001">
    <property type="protein sequence ID" value="MBC8537356.1"/>
    <property type="molecule type" value="Genomic_DNA"/>
</dbReference>
<dbReference type="RefSeq" id="WP_249279287.1">
    <property type="nucleotide sequence ID" value="NZ_JACRSS010000001.1"/>
</dbReference>
<keyword evidence="4" id="KW-0804">Transcription</keyword>
<organism evidence="6 7">
    <name type="scientific">Guopingia tenuis</name>
    <dbReference type="NCBI Taxonomy" id="2763656"/>
    <lineage>
        <taxon>Bacteria</taxon>
        <taxon>Bacillati</taxon>
        <taxon>Bacillota</taxon>
        <taxon>Clostridia</taxon>
        <taxon>Christensenellales</taxon>
        <taxon>Christensenellaceae</taxon>
        <taxon>Guopingia</taxon>
    </lineage>
</organism>
<dbReference type="PANTHER" id="PTHR34294:SF1">
    <property type="entry name" value="TRANSCRIPTIONAL REGULATOR LSRR"/>
    <property type="match status" value="1"/>
</dbReference>
<reference evidence="6" key="1">
    <citation type="submission" date="2020-08" db="EMBL/GenBank/DDBJ databases">
        <title>Genome public.</title>
        <authorList>
            <person name="Liu C."/>
            <person name="Sun Q."/>
        </authorList>
    </citation>
    <scope>NUCLEOTIDE SEQUENCE</scope>
    <source>
        <strain evidence="6">NSJ-63</strain>
    </source>
</reference>
<name>A0A926DGC7_9FIRM</name>
<dbReference type="Gene3D" id="1.10.10.10">
    <property type="entry name" value="Winged helix-like DNA-binding domain superfamily/Winged helix DNA-binding domain"/>
    <property type="match status" value="1"/>
</dbReference>
<dbReference type="Pfam" id="PF04198">
    <property type="entry name" value="Sugar-bind"/>
    <property type="match status" value="1"/>
</dbReference>
<keyword evidence="2" id="KW-0805">Transcription regulation</keyword>
<feature type="domain" description="Sugar-binding" evidence="5">
    <location>
        <begin position="58"/>
        <end position="312"/>
    </location>
</feature>
<dbReference type="InterPro" id="IPR013324">
    <property type="entry name" value="RNA_pol_sigma_r3/r4-like"/>
</dbReference>
<evidence type="ECO:0000256" key="2">
    <source>
        <dbReference type="ARBA" id="ARBA00023015"/>
    </source>
</evidence>
<evidence type="ECO:0000313" key="7">
    <source>
        <dbReference type="Proteomes" id="UP000617951"/>
    </source>
</evidence>
<gene>
    <name evidence="6" type="ORF">H8693_00200</name>
</gene>
<comment type="similarity">
    <text evidence="1">Belongs to the SorC transcriptional regulatory family.</text>
</comment>
<evidence type="ECO:0000259" key="5">
    <source>
        <dbReference type="Pfam" id="PF04198"/>
    </source>
</evidence>
<dbReference type="SUPFAM" id="SSF88659">
    <property type="entry name" value="Sigma3 and sigma4 domains of RNA polymerase sigma factors"/>
    <property type="match status" value="1"/>
</dbReference>
<evidence type="ECO:0000256" key="1">
    <source>
        <dbReference type="ARBA" id="ARBA00010466"/>
    </source>
</evidence>
<dbReference type="InterPro" id="IPR037171">
    <property type="entry name" value="NagB/RpiA_transferase-like"/>
</dbReference>
<evidence type="ECO:0000256" key="4">
    <source>
        <dbReference type="ARBA" id="ARBA00023163"/>
    </source>
</evidence>
<keyword evidence="7" id="KW-1185">Reference proteome</keyword>
<dbReference type="SUPFAM" id="SSF100950">
    <property type="entry name" value="NagB/RpiA/CoA transferase-like"/>
    <property type="match status" value="1"/>
</dbReference>
<evidence type="ECO:0000313" key="6">
    <source>
        <dbReference type="EMBL" id="MBC8537356.1"/>
    </source>
</evidence>
<comment type="caution">
    <text evidence="6">The sequence shown here is derived from an EMBL/GenBank/DDBJ whole genome shotgun (WGS) entry which is preliminary data.</text>
</comment>
<dbReference type="InterPro" id="IPR036388">
    <property type="entry name" value="WH-like_DNA-bd_sf"/>
</dbReference>
<dbReference type="GO" id="GO:0003677">
    <property type="term" value="F:DNA binding"/>
    <property type="evidence" value="ECO:0007669"/>
    <property type="project" value="UniProtKB-KW"/>
</dbReference>
<dbReference type="InterPro" id="IPR007324">
    <property type="entry name" value="Sugar-bd_dom_put"/>
</dbReference>
<evidence type="ECO:0000256" key="3">
    <source>
        <dbReference type="ARBA" id="ARBA00023125"/>
    </source>
</evidence>
<keyword evidence="3" id="KW-0238">DNA-binding</keyword>
<dbReference type="GO" id="GO:0030246">
    <property type="term" value="F:carbohydrate binding"/>
    <property type="evidence" value="ECO:0007669"/>
    <property type="project" value="InterPro"/>
</dbReference>
<proteinExistence type="inferred from homology"/>
<dbReference type="Gene3D" id="3.40.50.1360">
    <property type="match status" value="1"/>
</dbReference>
<sequence>MKYTMTRKDLIKAAKLYYYGNMSQDEIAAMMHISRPKVSRMLSAARSLNIVQITIKDPVFSLTDMAAKIKNFFSLKNVVVVPAGQNLEEAKDNIGSAASEMLNRIVFNGMKVGISWGTTLNSFVNRYHCSKSYPDTKIVQLIGGMYQQTMHMDGRELVKNLALKMGAQYQLLQTPLMVHNPELKVLLMQEPENIEHFKLIDSLDAAFVGLGSSNYKNTVIYKAKYLEASDAKHMSDTGLFDICGHQIDSEGNEPPSPVKDRVIGISLHSLQRIPQVFAVCAGNEKVPAICAAIKGGYINSLIIDEIAALSLMETENIQ</sequence>
<dbReference type="Proteomes" id="UP000617951">
    <property type="component" value="Unassembled WGS sequence"/>
</dbReference>
<dbReference type="PANTHER" id="PTHR34294">
    <property type="entry name" value="TRANSCRIPTIONAL REGULATOR-RELATED"/>
    <property type="match status" value="1"/>
</dbReference>
<protein>
    <submittedName>
        <fullName evidence="6">Sugar-binding transcriptional regulator</fullName>
    </submittedName>
</protein>
<accession>A0A926DGC7</accession>
<dbReference type="AlphaFoldDB" id="A0A926DGC7"/>